<evidence type="ECO:0000313" key="3">
    <source>
        <dbReference type="Proteomes" id="UP000243542"/>
    </source>
</evidence>
<dbReference type="InterPro" id="IPR001387">
    <property type="entry name" value="Cro/C1-type_HTH"/>
</dbReference>
<dbReference type="Gene3D" id="1.10.260.40">
    <property type="entry name" value="lambda repressor-like DNA-binding domains"/>
    <property type="match status" value="1"/>
</dbReference>
<organism evidence="2 3">
    <name type="scientific">Amycolatopsis sulphurea</name>
    <dbReference type="NCBI Taxonomy" id="76022"/>
    <lineage>
        <taxon>Bacteria</taxon>
        <taxon>Bacillati</taxon>
        <taxon>Actinomycetota</taxon>
        <taxon>Actinomycetes</taxon>
        <taxon>Pseudonocardiales</taxon>
        <taxon>Pseudonocardiaceae</taxon>
        <taxon>Amycolatopsis</taxon>
    </lineage>
</organism>
<feature type="domain" description="HTH cro/C1-type" evidence="1">
    <location>
        <begin position="21"/>
        <end position="47"/>
    </location>
</feature>
<gene>
    <name evidence="2" type="ORF">ATK36_5694</name>
</gene>
<dbReference type="SUPFAM" id="SSF47413">
    <property type="entry name" value="lambda repressor-like DNA-binding domains"/>
    <property type="match status" value="1"/>
</dbReference>
<comment type="caution">
    <text evidence="2">The sequence shown here is derived from an EMBL/GenBank/DDBJ whole genome shotgun (WGS) entry which is preliminary data.</text>
</comment>
<dbReference type="GO" id="GO:0003677">
    <property type="term" value="F:DNA binding"/>
    <property type="evidence" value="ECO:0007669"/>
    <property type="project" value="InterPro"/>
</dbReference>
<dbReference type="RefSeq" id="WP_141544553.1">
    <property type="nucleotide sequence ID" value="NZ_JBIAKZ010000003.1"/>
</dbReference>
<evidence type="ECO:0000313" key="2">
    <source>
        <dbReference type="EMBL" id="PFG50458.1"/>
    </source>
</evidence>
<dbReference type="Pfam" id="PF01381">
    <property type="entry name" value="HTH_3"/>
    <property type="match status" value="1"/>
</dbReference>
<reference evidence="2 3" key="1">
    <citation type="submission" date="2017-10" db="EMBL/GenBank/DDBJ databases">
        <title>Sequencing the genomes of 1000 actinobacteria strains.</title>
        <authorList>
            <person name="Klenk H.-P."/>
        </authorList>
    </citation>
    <scope>NUCLEOTIDE SEQUENCE [LARGE SCALE GENOMIC DNA]</scope>
    <source>
        <strain evidence="2 3">DSM 46092</strain>
    </source>
</reference>
<dbReference type="Proteomes" id="UP000243542">
    <property type="component" value="Unassembled WGS sequence"/>
</dbReference>
<evidence type="ECO:0000259" key="1">
    <source>
        <dbReference type="PROSITE" id="PS50943"/>
    </source>
</evidence>
<proteinExistence type="predicted"/>
<accession>A0A2A9FH38</accession>
<sequence>MTGTWVRGVAVMTDVAAVGAELRTARGLSQREVGRSAGLSHSEVSRMDLGSELYSDALVRHLAAYAAALGYTLRFVLVADPPSSDEKSAARGLAREGL</sequence>
<dbReference type="CDD" id="cd00093">
    <property type="entry name" value="HTH_XRE"/>
    <property type="match status" value="1"/>
</dbReference>
<dbReference type="AlphaFoldDB" id="A0A2A9FH38"/>
<dbReference type="EMBL" id="PDJK01000002">
    <property type="protein sequence ID" value="PFG50458.1"/>
    <property type="molecule type" value="Genomic_DNA"/>
</dbReference>
<protein>
    <submittedName>
        <fullName evidence="2">Helix-turn-helix protein</fullName>
    </submittedName>
</protein>
<keyword evidence="3" id="KW-1185">Reference proteome</keyword>
<name>A0A2A9FH38_9PSEU</name>
<dbReference type="InterPro" id="IPR010982">
    <property type="entry name" value="Lambda_DNA-bd_dom_sf"/>
</dbReference>
<dbReference type="PROSITE" id="PS50943">
    <property type="entry name" value="HTH_CROC1"/>
    <property type="match status" value="1"/>
</dbReference>